<dbReference type="InterPro" id="IPR014044">
    <property type="entry name" value="CAP_dom"/>
</dbReference>
<dbReference type="CDD" id="cd05379">
    <property type="entry name" value="CAP_bacterial"/>
    <property type="match status" value="1"/>
</dbReference>
<dbReference type="NCBIfam" id="TIGR02909">
    <property type="entry name" value="spore_YkwD"/>
    <property type="match status" value="1"/>
</dbReference>
<feature type="compositionally biased region" description="Basic and acidic residues" evidence="1">
    <location>
        <begin position="30"/>
        <end position="81"/>
    </location>
</feature>
<reference evidence="5" key="1">
    <citation type="journal article" date="2019" name="Int. J. Syst. Evol. Microbiol.">
        <title>The Global Catalogue of Microorganisms (GCM) 10K type strain sequencing project: providing services to taxonomists for standard genome sequencing and annotation.</title>
        <authorList>
            <consortium name="The Broad Institute Genomics Platform"/>
            <consortium name="The Broad Institute Genome Sequencing Center for Infectious Disease"/>
            <person name="Wu L."/>
            <person name="Ma J."/>
        </authorList>
    </citation>
    <scope>NUCLEOTIDE SEQUENCE [LARGE SCALE GENOMIC DNA]</scope>
    <source>
        <strain evidence="5">IBRC-M 10813</strain>
    </source>
</reference>
<dbReference type="InterPro" id="IPR014258">
    <property type="entry name" value="CAP_domain_YkwD-like"/>
</dbReference>
<dbReference type="Gene3D" id="3.40.390.10">
    <property type="entry name" value="Collagenase (Catalytic Domain)"/>
    <property type="match status" value="1"/>
</dbReference>
<keyword evidence="5" id="KW-1185">Reference proteome</keyword>
<name>A0ABV8JIE7_9BACL</name>
<evidence type="ECO:0000256" key="2">
    <source>
        <dbReference type="SAM" id="Phobius"/>
    </source>
</evidence>
<protein>
    <submittedName>
        <fullName evidence="4">CAP domain-containing protein</fullName>
    </submittedName>
</protein>
<accession>A0ABV8JIE7</accession>
<keyword evidence="2" id="KW-1133">Transmembrane helix</keyword>
<feature type="region of interest" description="Disordered" evidence="1">
    <location>
        <begin position="132"/>
        <end position="166"/>
    </location>
</feature>
<feature type="region of interest" description="Disordered" evidence="1">
    <location>
        <begin position="28"/>
        <end position="119"/>
    </location>
</feature>
<dbReference type="Proteomes" id="UP001595843">
    <property type="component" value="Unassembled WGS sequence"/>
</dbReference>
<feature type="region of interest" description="Disordered" evidence="1">
    <location>
        <begin position="332"/>
        <end position="432"/>
    </location>
</feature>
<feature type="domain" description="SCP" evidence="3">
    <location>
        <begin position="442"/>
        <end position="558"/>
    </location>
</feature>
<sequence>MKKAIVLSMIVVPIALIAWFFIYGNSPTEHSAEKPDNSKEEAAVSPKDSNKKPDPHITPKTKSTKERQFYMVDNKGDHVEVSHPTPKGKASNSDPTVKEPVKVEQETTADVYNEDGKKVGKQKISQDFIDGKEKTSQTENAPQAQQTPKAQSAPQAQNTETQAAPGAKQVMTVQVVADEEYRAANPDWMRLTTEIMEKTNQPFMRDHKIDFKVQAFAKWKSDGANNQQLLDDLDRDWNRGKFDFVVGFTKDRSFNMGGIAYVYPSAPTGSAVSLNVDQGSQLTPFAVQHELSHNLGLNHDQQGSGIKCIMNYDTMYKTDTWDTDHNHLINKNKKGYGHSATDNEEDNDNNTNDENNDDGNTNEEEKPEDPNQDNNNEDTNNEDNNNEEPNNEENNNEDNNNEDTNGDTDGDSNDDTNGNGDDDTNNNDEDLQGLSDYEKKVVELVNQERQKNNLNPLAVDTELSKVARIKSEDMKEKDYFHHQSPTYGSPSDMLKRFNISFRYGGENLGSFYAAPEDIVAAWMYSPNHRKNILNPCYTHIGVGHVTGGHFAVYWTQLFIAK</sequence>
<evidence type="ECO:0000256" key="1">
    <source>
        <dbReference type="SAM" id="MobiDB-lite"/>
    </source>
</evidence>
<dbReference type="InterPro" id="IPR024079">
    <property type="entry name" value="MetalloPept_cat_dom_sf"/>
</dbReference>
<evidence type="ECO:0000313" key="5">
    <source>
        <dbReference type="Proteomes" id="UP001595843"/>
    </source>
</evidence>
<dbReference type="PANTHER" id="PTHR31157:SF1">
    <property type="entry name" value="SCP DOMAIN-CONTAINING PROTEIN"/>
    <property type="match status" value="1"/>
</dbReference>
<dbReference type="PANTHER" id="PTHR31157">
    <property type="entry name" value="SCP DOMAIN-CONTAINING PROTEIN"/>
    <property type="match status" value="1"/>
</dbReference>
<evidence type="ECO:0000313" key="4">
    <source>
        <dbReference type="EMBL" id="MFC4077545.1"/>
    </source>
</evidence>
<evidence type="ECO:0000259" key="3">
    <source>
        <dbReference type="Pfam" id="PF00188"/>
    </source>
</evidence>
<keyword evidence="2" id="KW-0472">Membrane</keyword>
<dbReference type="EMBL" id="JBHSAP010000015">
    <property type="protein sequence ID" value="MFC4077545.1"/>
    <property type="molecule type" value="Genomic_DNA"/>
</dbReference>
<dbReference type="Pfam" id="PF13688">
    <property type="entry name" value="Reprolysin_5"/>
    <property type="match status" value="1"/>
</dbReference>
<organism evidence="4 5">
    <name type="scientific">Salinithrix halophila</name>
    <dbReference type="NCBI Taxonomy" id="1485204"/>
    <lineage>
        <taxon>Bacteria</taxon>
        <taxon>Bacillati</taxon>
        <taxon>Bacillota</taxon>
        <taxon>Bacilli</taxon>
        <taxon>Bacillales</taxon>
        <taxon>Thermoactinomycetaceae</taxon>
        <taxon>Salinithrix</taxon>
    </lineage>
</organism>
<proteinExistence type="predicted"/>
<keyword evidence="2" id="KW-0812">Transmembrane</keyword>
<feature type="compositionally biased region" description="Acidic residues" evidence="1">
    <location>
        <begin position="354"/>
        <end position="431"/>
    </location>
</feature>
<dbReference type="RefSeq" id="WP_380705355.1">
    <property type="nucleotide sequence ID" value="NZ_JBHSAP010000015.1"/>
</dbReference>
<dbReference type="Pfam" id="PF00188">
    <property type="entry name" value="CAP"/>
    <property type="match status" value="1"/>
</dbReference>
<feature type="compositionally biased region" description="Polar residues" evidence="1">
    <location>
        <begin position="137"/>
        <end position="162"/>
    </location>
</feature>
<feature type="transmembrane region" description="Helical" evidence="2">
    <location>
        <begin position="5"/>
        <end position="24"/>
    </location>
</feature>
<dbReference type="SUPFAM" id="SSF55797">
    <property type="entry name" value="PR-1-like"/>
    <property type="match status" value="1"/>
</dbReference>
<dbReference type="Gene3D" id="3.40.33.10">
    <property type="entry name" value="CAP"/>
    <property type="match status" value="1"/>
</dbReference>
<dbReference type="InterPro" id="IPR035940">
    <property type="entry name" value="CAP_sf"/>
</dbReference>
<feature type="compositionally biased region" description="Basic and acidic residues" evidence="1">
    <location>
        <begin position="96"/>
        <end position="105"/>
    </location>
</feature>
<dbReference type="SUPFAM" id="SSF55486">
    <property type="entry name" value="Metalloproteases ('zincins'), catalytic domain"/>
    <property type="match status" value="1"/>
</dbReference>
<gene>
    <name evidence="4" type="ORF">ACFOUO_12125</name>
</gene>
<comment type="caution">
    <text evidence="4">The sequence shown here is derived from an EMBL/GenBank/DDBJ whole genome shotgun (WGS) entry which is preliminary data.</text>
</comment>